<keyword evidence="13" id="KW-1185">Reference proteome</keyword>
<dbReference type="PANTHER" id="PTHR11579:SF0">
    <property type="entry name" value="PROTEIN-L-ISOASPARTATE(D-ASPARTATE) O-METHYLTRANSFERASE"/>
    <property type="match status" value="1"/>
</dbReference>
<comment type="caution">
    <text evidence="12">The sequence shown here is derived from an EMBL/GenBank/DDBJ whole genome shotgun (WGS) entry which is preliminary data.</text>
</comment>
<evidence type="ECO:0000256" key="6">
    <source>
        <dbReference type="ARBA" id="ARBA00022603"/>
    </source>
</evidence>
<evidence type="ECO:0000256" key="2">
    <source>
        <dbReference type="ARBA" id="ARBA00005369"/>
    </source>
</evidence>
<evidence type="ECO:0000313" key="12">
    <source>
        <dbReference type="EMBL" id="MFC6081857.1"/>
    </source>
</evidence>
<dbReference type="EMBL" id="JBHSRF010000012">
    <property type="protein sequence ID" value="MFC6081857.1"/>
    <property type="molecule type" value="Genomic_DNA"/>
</dbReference>
<keyword evidence="6 12" id="KW-0489">Methyltransferase</keyword>
<dbReference type="GO" id="GO:0008168">
    <property type="term" value="F:methyltransferase activity"/>
    <property type="evidence" value="ECO:0007669"/>
    <property type="project" value="UniProtKB-KW"/>
</dbReference>
<sequence>MESRIEALADELAVRVEMDVGWRAAMLAAPRHLFVPLVAWATPYDEPGHVIDHDADRAGWLKAAYADHPIVTQIDDGRTGIREAETGECFSSSLSAPGAVMSLLDLLSPYPGDRVLEVGTGTGWTAALLSHRVGAANVTSVEIDASVLATAAGNLERAGHHPRLVLGDGLLGHPGGAPYDRVHVTCGVHEVPYAWVEQTRPGGLIVLPWNPPFETGHDLALTVTSEGTAVGRFRGGSSYMTVRGRRHPARPQVEPDQWRHRETAVDPRRVMRAGYGADVAMATLVPGVWSETEPGRESMTVRLWDRTSVALVRGREVRRYGERDLWGELETAFSEWVGWGSPGRNRFGLTVTRHDQHVWLDSPCNPLKKIEPAT</sequence>
<dbReference type="EC" id="2.1.1.77" evidence="3"/>
<keyword evidence="8" id="KW-0949">S-adenosyl-L-methionine</keyword>
<dbReference type="Pfam" id="PF01135">
    <property type="entry name" value="PCMT"/>
    <property type="match status" value="1"/>
</dbReference>
<protein>
    <recommendedName>
        <fullName evidence="4">Protein-L-isoaspartate O-methyltransferase</fullName>
        <ecNumber evidence="3">2.1.1.77</ecNumber>
    </recommendedName>
    <alternativeName>
        <fullName evidence="11">L-isoaspartyl protein carboxyl methyltransferase</fullName>
    </alternativeName>
    <alternativeName>
        <fullName evidence="9">Protein L-isoaspartyl methyltransferase</fullName>
    </alternativeName>
    <alternativeName>
        <fullName evidence="10">Protein-beta-aspartate methyltransferase</fullName>
    </alternativeName>
</protein>
<evidence type="ECO:0000256" key="3">
    <source>
        <dbReference type="ARBA" id="ARBA00011890"/>
    </source>
</evidence>
<dbReference type="InterPro" id="IPR029063">
    <property type="entry name" value="SAM-dependent_MTases_sf"/>
</dbReference>
<dbReference type="RefSeq" id="WP_380750662.1">
    <property type="nucleotide sequence ID" value="NZ_JBHSRF010000012.1"/>
</dbReference>
<evidence type="ECO:0000256" key="11">
    <source>
        <dbReference type="ARBA" id="ARBA00031350"/>
    </source>
</evidence>
<dbReference type="Proteomes" id="UP001596137">
    <property type="component" value="Unassembled WGS sequence"/>
</dbReference>
<keyword evidence="7" id="KW-0808">Transferase</keyword>
<comment type="similarity">
    <text evidence="2">Belongs to the methyltransferase superfamily. L-isoaspartyl/D-aspartyl protein methyltransferase family.</text>
</comment>
<dbReference type="SUPFAM" id="SSF53335">
    <property type="entry name" value="S-adenosyl-L-methionine-dependent methyltransferases"/>
    <property type="match status" value="1"/>
</dbReference>
<dbReference type="InterPro" id="IPR000682">
    <property type="entry name" value="PCMT"/>
</dbReference>
<reference evidence="13" key="1">
    <citation type="journal article" date="2019" name="Int. J. Syst. Evol. Microbiol.">
        <title>The Global Catalogue of Microorganisms (GCM) 10K type strain sequencing project: providing services to taxonomists for standard genome sequencing and annotation.</title>
        <authorList>
            <consortium name="The Broad Institute Genomics Platform"/>
            <consortium name="The Broad Institute Genome Sequencing Center for Infectious Disease"/>
            <person name="Wu L."/>
            <person name="Ma J."/>
        </authorList>
    </citation>
    <scope>NUCLEOTIDE SEQUENCE [LARGE SCALE GENOMIC DNA]</scope>
    <source>
        <strain evidence="13">JCM 30346</strain>
    </source>
</reference>
<evidence type="ECO:0000256" key="8">
    <source>
        <dbReference type="ARBA" id="ARBA00022691"/>
    </source>
</evidence>
<evidence type="ECO:0000256" key="5">
    <source>
        <dbReference type="ARBA" id="ARBA00022490"/>
    </source>
</evidence>
<dbReference type="PANTHER" id="PTHR11579">
    <property type="entry name" value="PROTEIN-L-ISOASPARTATE O-METHYLTRANSFERASE"/>
    <property type="match status" value="1"/>
</dbReference>
<evidence type="ECO:0000256" key="1">
    <source>
        <dbReference type="ARBA" id="ARBA00004496"/>
    </source>
</evidence>
<evidence type="ECO:0000256" key="4">
    <source>
        <dbReference type="ARBA" id="ARBA00013346"/>
    </source>
</evidence>
<comment type="subcellular location">
    <subcellularLocation>
        <location evidence="1">Cytoplasm</location>
    </subcellularLocation>
</comment>
<organism evidence="12 13">
    <name type="scientific">Sphaerisporangium aureirubrum</name>
    <dbReference type="NCBI Taxonomy" id="1544736"/>
    <lineage>
        <taxon>Bacteria</taxon>
        <taxon>Bacillati</taxon>
        <taxon>Actinomycetota</taxon>
        <taxon>Actinomycetes</taxon>
        <taxon>Streptosporangiales</taxon>
        <taxon>Streptosporangiaceae</taxon>
        <taxon>Sphaerisporangium</taxon>
    </lineage>
</organism>
<accession>A0ABW1NGH1</accession>
<dbReference type="GO" id="GO:0032259">
    <property type="term" value="P:methylation"/>
    <property type="evidence" value="ECO:0007669"/>
    <property type="project" value="UniProtKB-KW"/>
</dbReference>
<proteinExistence type="inferred from homology"/>
<evidence type="ECO:0000256" key="10">
    <source>
        <dbReference type="ARBA" id="ARBA00031323"/>
    </source>
</evidence>
<evidence type="ECO:0000256" key="7">
    <source>
        <dbReference type="ARBA" id="ARBA00022679"/>
    </source>
</evidence>
<dbReference type="CDD" id="cd02440">
    <property type="entry name" value="AdoMet_MTases"/>
    <property type="match status" value="1"/>
</dbReference>
<gene>
    <name evidence="12" type="ORF">ACFP1K_11875</name>
</gene>
<keyword evidence="5" id="KW-0963">Cytoplasm</keyword>
<name>A0ABW1NGH1_9ACTN</name>
<evidence type="ECO:0000313" key="13">
    <source>
        <dbReference type="Proteomes" id="UP001596137"/>
    </source>
</evidence>
<dbReference type="Gene3D" id="3.40.50.150">
    <property type="entry name" value="Vaccinia Virus protein VP39"/>
    <property type="match status" value="1"/>
</dbReference>
<evidence type="ECO:0000256" key="9">
    <source>
        <dbReference type="ARBA" id="ARBA00030757"/>
    </source>
</evidence>